<gene>
    <name evidence="5" type="ORF">KHLLAP_LOCUS9614</name>
</gene>
<protein>
    <recommendedName>
        <fullName evidence="3">Carboxylic ester hydrolase</fullName>
        <ecNumber evidence="3">3.1.1.-</ecNumber>
    </recommendedName>
</protein>
<dbReference type="Pfam" id="PF00135">
    <property type="entry name" value="COesterase"/>
    <property type="match status" value="1"/>
</dbReference>
<feature type="signal peptide" evidence="3">
    <location>
        <begin position="1"/>
        <end position="22"/>
    </location>
</feature>
<dbReference type="GO" id="GO:0016787">
    <property type="term" value="F:hydrolase activity"/>
    <property type="evidence" value="ECO:0007669"/>
    <property type="project" value="UniProtKB-KW"/>
</dbReference>
<dbReference type="PANTHER" id="PTHR11559">
    <property type="entry name" value="CARBOXYLESTERASE"/>
    <property type="match status" value="1"/>
</dbReference>
<proteinExistence type="inferred from homology"/>
<keyword evidence="6" id="KW-1185">Reference proteome</keyword>
<feature type="chain" id="PRO_5042317996" description="Carboxylic ester hydrolase" evidence="3">
    <location>
        <begin position="23"/>
        <end position="538"/>
    </location>
</feature>
<keyword evidence="3" id="KW-0732">Signal</keyword>
<dbReference type="InterPro" id="IPR029058">
    <property type="entry name" value="AB_hydrolase_fold"/>
</dbReference>
<dbReference type="PROSITE" id="PS00122">
    <property type="entry name" value="CARBOXYLESTERASE_B_1"/>
    <property type="match status" value="1"/>
</dbReference>
<dbReference type="InterPro" id="IPR019819">
    <property type="entry name" value="Carboxylesterase_B_CS"/>
</dbReference>
<name>A0AAI8VQA4_9PEZI</name>
<dbReference type="InterPro" id="IPR002018">
    <property type="entry name" value="CarbesteraseB"/>
</dbReference>
<comment type="similarity">
    <text evidence="1 3">Belongs to the type-B carboxylesterase/lipase family.</text>
</comment>
<evidence type="ECO:0000313" key="6">
    <source>
        <dbReference type="Proteomes" id="UP001295740"/>
    </source>
</evidence>
<dbReference type="SUPFAM" id="SSF53474">
    <property type="entry name" value="alpha/beta-Hydrolases"/>
    <property type="match status" value="1"/>
</dbReference>
<dbReference type="AlphaFoldDB" id="A0AAI8VQA4"/>
<organism evidence="5 6">
    <name type="scientific">Anthostomella pinea</name>
    <dbReference type="NCBI Taxonomy" id="933095"/>
    <lineage>
        <taxon>Eukaryota</taxon>
        <taxon>Fungi</taxon>
        <taxon>Dikarya</taxon>
        <taxon>Ascomycota</taxon>
        <taxon>Pezizomycotina</taxon>
        <taxon>Sordariomycetes</taxon>
        <taxon>Xylariomycetidae</taxon>
        <taxon>Xylariales</taxon>
        <taxon>Xylariaceae</taxon>
        <taxon>Anthostomella</taxon>
    </lineage>
</organism>
<keyword evidence="2 3" id="KW-0378">Hydrolase</keyword>
<evidence type="ECO:0000313" key="5">
    <source>
        <dbReference type="EMBL" id="CAJ2509146.1"/>
    </source>
</evidence>
<dbReference type="Gene3D" id="3.40.50.1820">
    <property type="entry name" value="alpha/beta hydrolase"/>
    <property type="match status" value="1"/>
</dbReference>
<dbReference type="EC" id="3.1.1.-" evidence="3"/>
<comment type="caution">
    <text evidence="5">The sequence shown here is derived from an EMBL/GenBank/DDBJ whole genome shotgun (WGS) entry which is preliminary data.</text>
</comment>
<dbReference type="InterPro" id="IPR050309">
    <property type="entry name" value="Type-B_Carboxylest/Lipase"/>
</dbReference>
<evidence type="ECO:0000256" key="2">
    <source>
        <dbReference type="ARBA" id="ARBA00022801"/>
    </source>
</evidence>
<accession>A0AAI8VQA4</accession>
<dbReference type="Proteomes" id="UP001295740">
    <property type="component" value="Unassembled WGS sequence"/>
</dbReference>
<reference evidence="5" key="1">
    <citation type="submission" date="2023-10" db="EMBL/GenBank/DDBJ databases">
        <authorList>
            <person name="Hackl T."/>
        </authorList>
    </citation>
    <scope>NUCLEOTIDE SEQUENCE</scope>
</reference>
<evidence type="ECO:0000259" key="4">
    <source>
        <dbReference type="Pfam" id="PF00135"/>
    </source>
</evidence>
<dbReference type="FunFam" id="3.40.50.1820:FF:000316">
    <property type="entry name" value="Carboxylic ester hydrolase"/>
    <property type="match status" value="1"/>
</dbReference>
<dbReference type="EMBL" id="CAUWAG010000012">
    <property type="protein sequence ID" value="CAJ2509146.1"/>
    <property type="molecule type" value="Genomic_DNA"/>
</dbReference>
<feature type="domain" description="Carboxylesterase type B" evidence="4">
    <location>
        <begin position="39"/>
        <end position="511"/>
    </location>
</feature>
<evidence type="ECO:0000256" key="1">
    <source>
        <dbReference type="ARBA" id="ARBA00005964"/>
    </source>
</evidence>
<evidence type="ECO:0000256" key="3">
    <source>
        <dbReference type="RuleBase" id="RU361235"/>
    </source>
</evidence>
<dbReference type="PROSITE" id="PS00941">
    <property type="entry name" value="CARBOXYLESTERASE_B_2"/>
    <property type="match status" value="1"/>
</dbReference>
<sequence>MPMALQYLVRAALCLLFSVGAAVSPTVELGCNKYTGVAKPYGITQWLGMRYAAPPVGQLRFMPPEDTSCNGALQVADTHGKICLETQGDPADNRTSEDCLFLDVYAPTNATSHAKLPVFFFIQGGGFNSNSNPDLDGRGLITASGHSIIVVTFNYRVGPYGFITDGDAITPNNGLRDQRKALEWVQKYISRFGGDPDHVVLGGDSAGAASISLQMAAFGGRDDHLFDAAAAESVSFATVLTIKESQYQYDNLAIQAGCVAANSLACLKSKTAEELQTVNSPIPYPGAAQAPLYMWNPVIDNDIIRDYTYKAFDEGKFVKVPAIFGDDTNGGTIFTPRDTSTLAESDSFLKSQFPYLSLEQLGKINDLYPKQNDTCPSAGCYWRQVSDVYGQMRYMCPGLYISSAMTRHGVARSYSYRYDVEDPAQVAQGLGVPHTVELNAIFGPENLGYAGSAPASYYRNGTNAAVVPVIQAYWTSFIRSFDPNRYRYPGSAIWEVWSERAQDRLLFETGGKTRMELVDDTTRRRCEYFYSIGLDIRQ</sequence>
<dbReference type="InterPro" id="IPR019826">
    <property type="entry name" value="Carboxylesterase_B_AS"/>
</dbReference>